<dbReference type="PANTHER" id="PTHR43280:SF32">
    <property type="entry name" value="TRANSCRIPTIONAL REGULATORY PROTEIN"/>
    <property type="match status" value="1"/>
</dbReference>
<keyword evidence="1" id="KW-0805">Transcription regulation</keyword>
<dbReference type="EMBL" id="LFYT02000009">
    <property type="protein sequence ID" value="PVE42951.1"/>
    <property type="molecule type" value="Genomic_DNA"/>
</dbReference>
<keyword evidence="3" id="KW-0804">Transcription</keyword>
<dbReference type="InterPro" id="IPR037923">
    <property type="entry name" value="HTH-like"/>
</dbReference>
<dbReference type="SUPFAM" id="SSF46689">
    <property type="entry name" value="Homeodomain-like"/>
    <property type="match status" value="1"/>
</dbReference>
<dbReference type="Pfam" id="PF12833">
    <property type="entry name" value="HTH_18"/>
    <property type="match status" value="1"/>
</dbReference>
<evidence type="ECO:0000313" key="5">
    <source>
        <dbReference type="EMBL" id="PVE42951.1"/>
    </source>
</evidence>
<dbReference type="GO" id="GO:0003700">
    <property type="term" value="F:DNA-binding transcription factor activity"/>
    <property type="evidence" value="ECO:0007669"/>
    <property type="project" value="InterPro"/>
</dbReference>
<dbReference type="SMART" id="SM00342">
    <property type="entry name" value="HTH_ARAC"/>
    <property type="match status" value="1"/>
</dbReference>
<dbReference type="InterPro" id="IPR009057">
    <property type="entry name" value="Homeodomain-like_sf"/>
</dbReference>
<dbReference type="AlphaFoldDB" id="A0A2T7UEB7"/>
<keyword evidence="6" id="KW-1185">Reference proteome</keyword>
<sequence>MPHHPPPIAPLAFRHPEDDRIGIEVLSIAQLRQRASLTALSRITRADFFRMVVITSGQTQPWIDFHPVSALANDYLLIKPGQVFRHDFSQTWHGWMVVFRPERLHSIGNGQALATQIDTLPDHCSLASSVLQDVEVGLSNMQRDSAEVIDVPTRQSLLQLQLSYVLLRLCLVQASGLHPGQSPSRAFAHYERFKKQLEKDFAKHHQVQHFSATLGLSVKSLNRACLEATGLSTKSCINQRIALEAKRLLAHTALAVQAIAIDLSFEDPTNFVKFFKREVGMTPGQFRASQSFTA</sequence>
<organism evidence="5 6">
    <name type="scientific">Limnohabitans planktonicus II-D5</name>
    <dbReference type="NCBI Taxonomy" id="1293045"/>
    <lineage>
        <taxon>Bacteria</taxon>
        <taxon>Pseudomonadati</taxon>
        <taxon>Pseudomonadota</taxon>
        <taxon>Betaproteobacteria</taxon>
        <taxon>Burkholderiales</taxon>
        <taxon>Comamonadaceae</taxon>
        <taxon>Limnohabitans</taxon>
    </lineage>
</organism>
<proteinExistence type="predicted"/>
<keyword evidence="2" id="KW-0238">DNA-binding</keyword>
<dbReference type="PROSITE" id="PS01124">
    <property type="entry name" value="HTH_ARAC_FAMILY_2"/>
    <property type="match status" value="1"/>
</dbReference>
<dbReference type="SUPFAM" id="SSF51215">
    <property type="entry name" value="Regulatory protein AraC"/>
    <property type="match status" value="1"/>
</dbReference>
<dbReference type="GO" id="GO:0043565">
    <property type="term" value="F:sequence-specific DNA binding"/>
    <property type="evidence" value="ECO:0007669"/>
    <property type="project" value="InterPro"/>
</dbReference>
<evidence type="ECO:0000256" key="2">
    <source>
        <dbReference type="ARBA" id="ARBA00023125"/>
    </source>
</evidence>
<evidence type="ECO:0000256" key="1">
    <source>
        <dbReference type="ARBA" id="ARBA00023015"/>
    </source>
</evidence>
<evidence type="ECO:0000256" key="3">
    <source>
        <dbReference type="ARBA" id="ARBA00023163"/>
    </source>
</evidence>
<dbReference type="OrthoDB" id="9803764at2"/>
<accession>A0A2T7UEB7</accession>
<evidence type="ECO:0000313" key="6">
    <source>
        <dbReference type="Proteomes" id="UP000037507"/>
    </source>
</evidence>
<comment type="caution">
    <text evidence="5">The sequence shown here is derived from an EMBL/GenBank/DDBJ whole genome shotgun (WGS) entry which is preliminary data.</text>
</comment>
<feature type="domain" description="HTH araC/xylS-type" evidence="4">
    <location>
        <begin position="191"/>
        <end position="289"/>
    </location>
</feature>
<dbReference type="Proteomes" id="UP000037507">
    <property type="component" value="Unassembled WGS sequence"/>
</dbReference>
<dbReference type="Gene3D" id="1.10.10.60">
    <property type="entry name" value="Homeodomain-like"/>
    <property type="match status" value="1"/>
</dbReference>
<dbReference type="InterPro" id="IPR018060">
    <property type="entry name" value="HTH_AraC"/>
</dbReference>
<evidence type="ECO:0000259" key="4">
    <source>
        <dbReference type="PROSITE" id="PS01124"/>
    </source>
</evidence>
<gene>
    <name evidence="5" type="ORF">H663_009395</name>
</gene>
<dbReference type="PANTHER" id="PTHR43280">
    <property type="entry name" value="ARAC-FAMILY TRANSCRIPTIONAL REGULATOR"/>
    <property type="match status" value="1"/>
</dbReference>
<name>A0A2T7UEB7_9BURK</name>
<protein>
    <recommendedName>
        <fullName evidence="4">HTH araC/xylS-type domain-containing protein</fullName>
    </recommendedName>
</protein>
<reference evidence="5" key="1">
    <citation type="submission" date="2017-04" db="EMBL/GenBank/DDBJ databases">
        <title>Unexpected and diverse lifestyles within the genus Limnohabitans.</title>
        <authorList>
            <person name="Kasalicky V."/>
            <person name="Mehrshad M."/>
            <person name="Andrei S.-A."/>
            <person name="Salcher M."/>
            <person name="Kratochvilova H."/>
            <person name="Simek K."/>
            <person name="Ghai R."/>
        </authorList>
    </citation>
    <scope>NUCLEOTIDE SEQUENCE [LARGE SCALE GENOMIC DNA]</scope>
    <source>
        <strain evidence="5">II-D5</strain>
    </source>
</reference>